<keyword evidence="1 2" id="KW-0238">DNA-binding</keyword>
<dbReference type="InterPro" id="IPR009057">
    <property type="entry name" value="Homeodomain-like_sf"/>
</dbReference>
<gene>
    <name evidence="4" type="ORF">KHM83_16670</name>
</gene>
<evidence type="ECO:0000256" key="2">
    <source>
        <dbReference type="PROSITE-ProRule" id="PRU00335"/>
    </source>
</evidence>
<comment type="caution">
    <text evidence="4">The sequence shown here is derived from an EMBL/GenBank/DDBJ whole genome shotgun (WGS) entry which is preliminary data.</text>
</comment>
<sequence length="224" mass="25975">MTYEHLLSLSKDEFMRSKIVLSLKQLLLDSSLRKLTVTSICEHAGISRSSFYNLFTDVDDALNWEYGRLMDIAIKKYPFCTNWRSDLVKQSAEFMTYEMQDGAFYQRIAKDMNFVDYSSLFLSTRRKRSQLFHNALELWQGAPADERCSFEIKFYVCAESDTVAKWMVDMKESPEDVARKMAACIPEYLGKVMDASFAAYLEKHICFSPRDLTLPCSLSLSMPR</sequence>
<evidence type="ECO:0000259" key="3">
    <source>
        <dbReference type="PROSITE" id="PS50977"/>
    </source>
</evidence>
<evidence type="ECO:0000313" key="5">
    <source>
        <dbReference type="Proteomes" id="UP000746471"/>
    </source>
</evidence>
<dbReference type="InterPro" id="IPR001647">
    <property type="entry name" value="HTH_TetR"/>
</dbReference>
<dbReference type="PROSITE" id="PS50977">
    <property type="entry name" value="HTH_TETR_2"/>
    <property type="match status" value="1"/>
</dbReference>
<dbReference type="Proteomes" id="UP000746471">
    <property type="component" value="Unassembled WGS sequence"/>
</dbReference>
<feature type="DNA-binding region" description="H-T-H motif" evidence="2">
    <location>
        <begin position="36"/>
        <end position="55"/>
    </location>
</feature>
<dbReference type="EMBL" id="JAHBCL010000036">
    <property type="protein sequence ID" value="MBS7528325.1"/>
    <property type="molecule type" value="Genomic_DNA"/>
</dbReference>
<protein>
    <recommendedName>
        <fullName evidence="3">HTH tetR-type domain-containing protein</fullName>
    </recommendedName>
</protein>
<evidence type="ECO:0000313" key="4">
    <source>
        <dbReference type="EMBL" id="MBS7528325.1"/>
    </source>
</evidence>
<feature type="domain" description="HTH tetR-type" evidence="3">
    <location>
        <begin position="13"/>
        <end position="73"/>
    </location>
</feature>
<keyword evidence="5" id="KW-1185">Reference proteome</keyword>
<dbReference type="SUPFAM" id="SSF46689">
    <property type="entry name" value="Homeodomain-like"/>
    <property type="match status" value="1"/>
</dbReference>
<dbReference type="RefSeq" id="WP_213238185.1">
    <property type="nucleotide sequence ID" value="NZ_JAHBCL010000036.1"/>
</dbReference>
<reference evidence="4 5" key="1">
    <citation type="submission" date="2021-05" db="EMBL/GenBank/DDBJ databases">
        <title>Fusibacter ferrireducens sp. nov., an anaerobic, sulfur- and Fe-reducing bacterium isolated from the mangrove sediment.</title>
        <authorList>
            <person name="Qiu D."/>
        </authorList>
    </citation>
    <scope>NUCLEOTIDE SEQUENCE [LARGE SCALE GENOMIC DNA]</scope>
    <source>
        <strain evidence="4 5">DSM 12116</strain>
    </source>
</reference>
<dbReference type="Gene3D" id="1.10.357.10">
    <property type="entry name" value="Tetracycline Repressor, domain 2"/>
    <property type="match status" value="1"/>
</dbReference>
<proteinExistence type="predicted"/>
<name>A0ABS5PT34_9FIRM</name>
<organism evidence="4 5">
    <name type="scientific">Fusibacter paucivorans</name>
    <dbReference type="NCBI Taxonomy" id="76009"/>
    <lineage>
        <taxon>Bacteria</taxon>
        <taxon>Bacillati</taxon>
        <taxon>Bacillota</taxon>
        <taxon>Clostridia</taxon>
        <taxon>Eubacteriales</taxon>
        <taxon>Eubacteriales Family XII. Incertae Sedis</taxon>
        <taxon>Fusibacter</taxon>
    </lineage>
</organism>
<evidence type="ECO:0000256" key="1">
    <source>
        <dbReference type="ARBA" id="ARBA00023125"/>
    </source>
</evidence>
<accession>A0ABS5PT34</accession>